<reference evidence="1 2" key="1">
    <citation type="submission" date="2019-11" db="EMBL/GenBank/DDBJ databases">
        <title>Draft genome sequence of 12 host-associated Lactobacillus reuteri rodent strains.</title>
        <authorList>
            <person name="Zhang S."/>
            <person name="Ozcam M."/>
            <person name="Van Pijkeren J.P."/>
        </authorList>
    </citation>
    <scope>NUCLEOTIDE SEQUENCE [LARGE SCALE GENOMIC DNA]</scope>
    <source>
        <strain evidence="1 2">L1604-1</strain>
    </source>
</reference>
<proteinExistence type="predicted"/>
<organism evidence="1 2">
    <name type="scientific">Limosilactobacillus reuteri</name>
    <name type="common">Lactobacillus reuteri</name>
    <dbReference type="NCBI Taxonomy" id="1598"/>
    <lineage>
        <taxon>Bacteria</taxon>
        <taxon>Bacillati</taxon>
        <taxon>Bacillota</taxon>
        <taxon>Bacilli</taxon>
        <taxon>Lactobacillales</taxon>
        <taxon>Lactobacillaceae</taxon>
        <taxon>Limosilactobacillus</taxon>
    </lineage>
</organism>
<gene>
    <name evidence="1" type="ORF">GIX80_02515</name>
</gene>
<evidence type="ECO:0000313" key="1">
    <source>
        <dbReference type="EMBL" id="MRG83272.1"/>
    </source>
</evidence>
<dbReference type="AlphaFoldDB" id="A0AB36ACH2"/>
<accession>A0AB36ACH2</accession>
<name>A0AB36ACH2_LIMRT</name>
<comment type="caution">
    <text evidence="1">The sequence shown here is derived from an EMBL/GenBank/DDBJ whole genome shotgun (WGS) entry which is preliminary data.</text>
</comment>
<protein>
    <submittedName>
        <fullName evidence="1">Uncharacterized protein</fullName>
    </submittedName>
</protein>
<dbReference type="EMBL" id="WJMZ01000002">
    <property type="protein sequence ID" value="MRG83272.1"/>
    <property type="molecule type" value="Genomic_DNA"/>
</dbReference>
<evidence type="ECO:0000313" key="2">
    <source>
        <dbReference type="Proteomes" id="UP000441557"/>
    </source>
</evidence>
<sequence>MLEFFQNKVGIDTMNLNSDSTKLIKNWLLKVPLDELGKKINECKNQSDKEWWERIYKIAAQRRK</sequence>
<dbReference type="Proteomes" id="UP000441557">
    <property type="component" value="Unassembled WGS sequence"/>
</dbReference>
<dbReference type="RefSeq" id="WP_153706053.1">
    <property type="nucleotide sequence ID" value="NZ_JAFFPO010000015.1"/>
</dbReference>